<feature type="region of interest" description="Disordered" evidence="1">
    <location>
        <begin position="90"/>
        <end position="117"/>
    </location>
</feature>
<dbReference type="EMBL" id="CP170721">
    <property type="protein sequence ID" value="XIA18967.1"/>
    <property type="molecule type" value="Genomic_DNA"/>
</dbReference>
<evidence type="ECO:0008006" key="3">
    <source>
        <dbReference type="Google" id="ProtNLM"/>
    </source>
</evidence>
<sequence length="247" mass="26873">MIAVRVAPYPADMIKRSVKELSSDPFLIDLERYGDHKIASQGQAAGYLNKSISTLSDWRKKGKRPPGWIDDDGIGYPVGELKRYVQEQLARTASPDASTSAATPSPPTTSTAADADGVPLSGEALEAYGMDEPMMRGGRRKKVAHATFAGFLSTGLPDDEWVFVVVPERRLGNIHRPVDLIASMDLPWEQVRDATCEQLTLSHYLDRMAEFSRLAADYLAGQAQASERAALLDQIAPTSNGKGRGRG</sequence>
<reference evidence="2" key="1">
    <citation type="submission" date="2024-10" db="EMBL/GenBank/DDBJ databases">
        <authorList>
            <person name="Lesea H.P."/>
            <person name="Kuehl J.V."/>
            <person name="Chandonia J.-M."/>
        </authorList>
    </citation>
    <scope>NUCLEOTIDE SEQUENCE</scope>
    <source>
        <strain evidence="2">FW102-FHT14D07</strain>
    </source>
</reference>
<feature type="compositionally biased region" description="Low complexity" evidence="1">
    <location>
        <begin position="92"/>
        <end position="116"/>
    </location>
</feature>
<gene>
    <name evidence="2" type="ORF">ACFYG5_02140</name>
</gene>
<evidence type="ECO:0000256" key="1">
    <source>
        <dbReference type="SAM" id="MobiDB-lite"/>
    </source>
</evidence>
<name>A0AB74URQ3_9GAMM</name>
<dbReference type="AlphaFoldDB" id="A0AB74URQ3"/>
<evidence type="ECO:0000313" key="2">
    <source>
        <dbReference type="EMBL" id="XIA18967.1"/>
    </source>
</evidence>
<organism evidence="2">
    <name type="scientific">Rhodanobacter sp. FW102-FHT14D07</name>
    <dbReference type="NCBI Taxonomy" id="3351462"/>
    <lineage>
        <taxon>Bacteria</taxon>
        <taxon>Pseudomonadati</taxon>
        <taxon>Pseudomonadota</taxon>
        <taxon>Gammaproteobacteria</taxon>
        <taxon>Lysobacterales</taxon>
        <taxon>Rhodanobacteraceae</taxon>
        <taxon>Rhodanobacter</taxon>
    </lineage>
</organism>
<dbReference type="RefSeq" id="WP_395119845.1">
    <property type="nucleotide sequence ID" value="NZ_CP170721.1"/>
</dbReference>
<proteinExistence type="predicted"/>
<accession>A0AB74URQ3</accession>
<protein>
    <recommendedName>
        <fullName evidence="3">Helix-turn-helix domain-containing protein</fullName>
    </recommendedName>
</protein>